<dbReference type="SMART" id="SM00271">
    <property type="entry name" value="DnaJ"/>
    <property type="match status" value="1"/>
</dbReference>
<feature type="compositionally biased region" description="Basic residues" evidence="8">
    <location>
        <begin position="1"/>
        <end position="13"/>
    </location>
</feature>
<keyword evidence="9" id="KW-0812">Transmembrane</keyword>
<dbReference type="AlphaFoldDB" id="A0A6I8P147"/>
<feature type="region of interest" description="Disordered" evidence="8">
    <location>
        <begin position="1"/>
        <end position="94"/>
    </location>
</feature>
<dbReference type="PRINTS" id="PR00625">
    <property type="entry name" value="JDOMAIN"/>
</dbReference>
<evidence type="ECO:0000256" key="8">
    <source>
        <dbReference type="SAM" id="MobiDB-lite"/>
    </source>
</evidence>
<dbReference type="PROSITE" id="PS00636">
    <property type="entry name" value="DNAJ_1"/>
    <property type="match status" value="1"/>
</dbReference>
<accession>A0A6I8P147</accession>
<dbReference type="InterPro" id="IPR008971">
    <property type="entry name" value="HSP40/DnaJ_pept-bd"/>
</dbReference>
<dbReference type="InterPro" id="IPR002939">
    <property type="entry name" value="DnaJ_C"/>
</dbReference>
<evidence type="ECO:0000256" key="2">
    <source>
        <dbReference type="ARBA" id="ARBA00023180"/>
    </source>
</evidence>
<dbReference type="GO" id="GO:0005783">
    <property type="term" value="C:endoplasmic reticulum"/>
    <property type="evidence" value="ECO:0000318"/>
    <property type="project" value="GO_Central"/>
</dbReference>
<feature type="domain" description="J" evidence="10">
    <location>
        <begin position="209"/>
        <end position="274"/>
    </location>
</feature>
<dbReference type="Proteomes" id="UP000002279">
    <property type="component" value="Chromosome 1"/>
</dbReference>
<dbReference type="PROSITE" id="PS50076">
    <property type="entry name" value="DNAJ_2"/>
    <property type="match status" value="1"/>
</dbReference>
<proteinExistence type="predicted"/>
<feature type="compositionally biased region" description="Pro residues" evidence="8">
    <location>
        <begin position="131"/>
        <end position="147"/>
    </location>
</feature>
<organism evidence="11 12">
    <name type="scientific">Ornithorhynchus anatinus</name>
    <name type="common">Duckbill platypus</name>
    <dbReference type="NCBI Taxonomy" id="9258"/>
    <lineage>
        <taxon>Eukaryota</taxon>
        <taxon>Metazoa</taxon>
        <taxon>Chordata</taxon>
        <taxon>Craniata</taxon>
        <taxon>Vertebrata</taxon>
        <taxon>Euteleostomi</taxon>
        <taxon>Mammalia</taxon>
        <taxon>Monotremata</taxon>
        <taxon>Ornithorhynchidae</taxon>
        <taxon>Ornithorhynchus</taxon>
    </lineage>
</organism>
<dbReference type="InterPro" id="IPR018253">
    <property type="entry name" value="DnaJ_domain_CS"/>
</dbReference>
<feature type="region of interest" description="Disordered" evidence="8">
    <location>
        <begin position="127"/>
        <end position="151"/>
    </location>
</feature>
<reference evidence="11" key="3">
    <citation type="submission" date="2025-09" db="UniProtKB">
        <authorList>
            <consortium name="Ensembl"/>
        </authorList>
    </citation>
    <scope>IDENTIFICATION</scope>
    <source>
        <strain evidence="11">Glennie</strain>
    </source>
</reference>
<dbReference type="PANTHER" id="PTHR44298:SF1">
    <property type="entry name" value="DNAJ HOMOLOG SUBFAMILY B MEMBER 11"/>
    <property type="match status" value="1"/>
</dbReference>
<dbReference type="CDD" id="cd06257">
    <property type="entry name" value="DnaJ"/>
    <property type="match status" value="1"/>
</dbReference>
<dbReference type="InterPro" id="IPR001623">
    <property type="entry name" value="DnaJ_domain"/>
</dbReference>
<feature type="compositionally biased region" description="Pro residues" evidence="8">
    <location>
        <begin position="74"/>
        <end position="83"/>
    </location>
</feature>
<feature type="compositionally biased region" description="Basic and acidic residues" evidence="8">
    <location>
        <begin position="14"/>
        <end position="58"/>
    </location>
</feature>
<dbReference type="FunFam" id="2.60.260.20:FF:000013">
    <property type="entry name" value="DnaJ subfamily B member 11"/>
    <property type="match status" value="1"/>
</dbReference>
<dbReference type="Pfam" id="PF01556">
    <property type="entry name" value="DnaJ_C"/>
    <property type="match status" value="1"/>
</dbReference>
<dbReference type="SUPFAM" id="SSF49493">
    <property type="entry name" value="HSP40/DnaJ peptide-binding domain"/>
    <property type="match status" value="2"/>
</dbReference>
<dbReference type="Gene3D" id="2.60.260.20">
    <property type="entry name" value="Urease metallochaperone UreE, N-terminal domain"/>
    <property type="match status" value="2"/>
</dbReference>
<evidence type="ECO:0000256" key="4">
    <source>
        <dbReference type="ARBA" id="ARBA00041532"/>
    </source>
</evidence>
<keyword evidence="1" id="KW-0732">Signal</keyword>
<dbReference type="Ensembl" id="ENSOANT00000047785.1">
    <property type="protein sequence ID" value="ENSOANP00000047451.1"/>
    <property type="gene ID" value="ENSOANG00000043987.1"/>
</dbReference>
<keyword evidence="12" id="KW-1185">Reference proteome</keyword>
<evidence type="ECO:0000256" key="6">
    <source>
        <dbReference type="ARBA" id="ARBA00042329"/>
    </source>
</evidence>
<keyword evidence="9" id="KW-1133">Transmembrane helix</keyword>
<evidence type="ECO:0000313" key="11">
    <source>
        <dbReference type="Ensembl" id="ENSOANP00000047451.1"/>
    </source>
</evidence>
<evidence type="ECO:0000313" key="12">
    <source>
        <dbReference type="Proteomes" id="UP000002279"/>
    </source>
</evidence>
<dbReference type="FunFam" id="1.10.287.110:FF:000040">
    <property type="entry name" value="dnaJ homolog subfamily B member 11"/>
    <property type="match status" value="1"/>
</dbReference>
<dbReference type="Bgee" id="ENSOANG00000043987">
    <property type="expression patterns" value="Expressed in fibroblast and 8 other cell types or tissues"/>
</dbReference>
<evidence type="ECO:0000256" key="5">
    <source>
        <dbReference type="ARBA" id="ARBA00041948"/>
    </source>
</evidence>
<name>A0A6I8P147_ORNAN</name>
<dbReference type="InterPro" id="IPR036869">
    <property type="entry name" value="J_dom_sf"/>
</dbReference>
<evidence type="ECO:0000256" key="7">
    <source>
        <dbReference type="ARBA" id="ARBA00046194"/>
    </source>
</evidence>
<protein>
    <recommendedName>
        <fullName evidence="3">DnaJ homolog subfamily B member 11</fullName>
    </recommendedName>
    <alternativeName>
        <fullName evidence="5">ER-associated DNAJ</fullName>
    </alternativeName>
    <alternativeName>
        <fullName evidence="6">ER-associated Hsp40 co-chaperone</fullName>
    </alternativeName>
    <alternativeName>
        <fullName evidence="4">Endoplasmic reticulum DNA J domain-containing protein 3</fullName>
    </alternativeName>
</protein>
<dbReference type="CDD" id="cd10747">
    <property type="entry name" value="DnaJ_C"/>
    <property type="match status" value="1"/>
</dbReference>
<dbReference type="GO" id="GO:0006457">
    <property type="term" value="P:protein folding"/>
    <property type="evidence" value="ECO:0007669"/>
    <property type="project" value="InterPro"/>
</dbReference>
<dbReference type="Gene3D" id="1.10.287.110">
    <property type="entry name" value="DnaJ domain"/>
    <property type="match status" value="1"/>
</dbReference>
<dbReference type="InterPro" id="IPR051736">
    <property type="entry name" value="DnaJ-B11-like"/>
</dbReference>
<comment type="function">
    <text evidence="7">As a co-chaperone for HSPA5 it is required for proper folding, trafficking or degradation of proteins. Binds directly to both unfolded proteins that are substrates for ERAD and nascent unfolded peptide chains, but dissociates from the HSPA5-unfolded protein complex before folding is completed. May help recruiting HSPA5 and other chaperones to the substrate. Stimulates HSPA5 ATPase activity. It is necessary for maturation and correct trafficking of PKD1.</text>
</comment>
<reference evidence="11 12" key="1">
    <citation type="journal article" date="2008" name="Nature">
        <title>Genome analysis of the platypus reveals unique signatures of evolution.</title>
        <authorList>
            <person name="Warren W.C."/>
            <person name="Hillier L.W."/>
            <person name="Marshall Graves J.A."/>
            <person name="Birney E."/>
            <person name="Ponting C.P."/>
            <person name="Grutzner F."/>
            <person name="Belov K."/>
            <person name="Miller W."/>
            <person name="Clarke L."/>
            <person name="Chinwalla A.T."/>
            <person name="Yang S.P."/>
            <person name="Heger A."/>
            <person name="Locke D.P."/>
            <person name="Miethke P."/>
            <person name="Waters P.D."/>
            <person name="Veyrunes F."/>
            <person name="Fulton L."/>
            <person name="Fulton B."/>
            <person name="Graves T."/>
            <person name="Wallis J."/>
            <person name="Puente X.S."/>
            <person name="Lopez-Otin C."/>
            <person name="Ordonez G.R."/>
            <person name="Eichler E.E."/>
            <person name="Chen L."/>
            <person name="Cheng Z."/>
            <person name="Deakin J.E."/>
            <person name="Alsop A."/>
            <person name="Thompson K."/>
            <person name="Kirby P."/>
            <person name="Papenfuss A.T."/>
            <person name="Wakefield M.J."/>
            <person name="Olender T."/>
            <person name="Lancet D."/>
            <person name="Huttley G.A."/>
            <person name="Smit A.F."/>
            <person name="Pask A."/>
            <person name="Temple-Smith P."/>
            <person name="Batzer M.A."/>
            <person name="Walker J.A."/>
            <person name="Konkel M.K."/>
            <person name="Harris R.S."/>
            <person name="Whittington C.M."/>
            <person name="Wong E.S."/>
            <person name="Gemmell N.J."/>
            <person name="Buschiazzo E."/>
            <person name="Vargas Jentzsch I.M."/>
            <person name="Merkel A."/>
            <person name="Schmitz J."/>
            <person name="Zemann A."/>
            <person name="Churakov G."/>
            <person name="Kriegs J.O."/>
            <person name="Brosius J."/>
            <person name="Murchison E.P."/>
            <person name="Sachidanandam R."/>
            <person name="Smith C."/>
            <person name="Hannon G.J."/>
            <person name="Tsend-Ayush E."/>
            <person name="McMillan D."/>
            <person name="Attenborough R."/>
            <person name="Rens W."/>
            <person name="Ferguson-Smith M."/>
            <person name="Lefevre C.M."/>
            <person name="Sharp J.A."/>
            <person name="Nicholas K.R."/>
            <person name="Ray D.A."/>
            <person name="Kube M."/>
            <person name="Reinhardt R."/>
            <person name="Pringle T.H."/>
            <person name="Taylor J."/>
            <person name="Jones R.C."/>
            <person name="Nixon B."/>
            <person name="Dacheux J.L."/>
            <person name="Niwa H."/>
            <person name="Sekita Y."/>
            <person name="Huang X."/>
            <person name="Stark A."/>
            <person name="Kheradpour P."/>
            <person name="Kellis M."/>
            <person name="Flicek P."/>
            <person name="Chen Y."/>
            <person name="Webber C."/>
            <person name="Hardison R."/>
            <person name="Nelson J."/>
            <person name="Hallsworth-Pepin K."/>
            <person name="Delehaunty K."/>
            <person name="Markovic C."/>
            <person name="Minx P."/>
            <person name="Feng Y."/>
            <person name="Kremitzki C."/>
            <person name="Mitreva M."/>
            <person name="Glasscock J."/>
            <person name="Wylie T."/>
            <person name="Wohldmann P."/>
            <person name="Thiru P."/>
            <person name="Nhan M.N."/>
            <person name="Pohl C.S."/>
            <person name="Smith S.M."/>
            <person name="Hou S."/>
            <person name="Nefedov M."/>
            <person name="de Jong P.J."/>
            <person name="Renfree M.B."/>
            <person name="Mardis E.R."/>
            <person name="Wilson R.K."/>
        </authorList>
    </citation>
    <scope>NUCLEOTIDE SEQUENCE [LARGE SCALE GENOMIC DNA]</scope>
    <source>
        <strain evidence="11 12">Glennie</strain>
    </source>
</reference>
<evidence type="ECO:0000256" key="3">
    <source>
        <dbReference type="ARBA" id="ARBA00039611"/>
    </source>
</evidence>
<gene>
    <name evidence="11" type="primary">DNAJB11</name>
</gene>
<dbReference type="InParanoid" id="A0A6I8P147"/>
<dbReference type="FunCoup" id="A0A6I8P147">
    <property type="interactions" value="2166"/>
</dbReference>
<dbReference type="SUPFAM" id="SSF46565">
    <property type="entry name" value="Chaperone J-domain"/>
    <property type="match status" value="1"/>
</dbReference>
<evidence type="ECO:0000256" key="9">
    <source>
        <dbReference type="SAM" id="Phobius"/>
    </source>
</evidence>
<evidence type="ECO:0000259" key="10">
    <source>
        <dbReference type="PROSITE" id="PS50076"/>
    </source>
</evidence>
<dbReference type="GO" id="GO:0051787">
    <property type="term" value="F:misfolded protein binding"/>
    <property type="evidence" value="ECO:0000318"/>
    <property type="project" value="GO_Central"/>
</dbReference>
<dbReference type="GO" id="GO:0051604">
    <property type="term" value="P:protein maturation"/>
    <property type="evidence" value="ECO:0000318"/>
    <property type="project" value="GO_Central"/>
</dbReference>
<dbReference type="GeneTree" id="ENSGT00940000155792"/>
<keyword evidence="2" id="KW-0325">Glycoprotein</keyword>
<sequence>MEGKRRKERKRRKGREEGRKEREGRKEKEGKRRKGREKEGKKEEEGKRRKEKESKGGGEEEGGGGGGGSRRRQVPPPPPPPRAPIGRPAGAIGGRRLAGGVGRAVKCSAAIGGARVTCRAPIGGARLSLLPRPPPPSSAGGRPPGPGAKPCALRSAPCALHGGGWERLGAERSRAEPSRAERNMAPHGLGALALLLLYLVGAVGGGGRDFYKILGVPRSASVKDIKKAYRKLALQLHPDRNPDDPRAQEKFQDLGAAYEVLSDEEKRKQYDDYGEEGLKDGHQGSHGDIFSHFFGDFGFMFGGNPRQQDRNIPRGSDIIVDLEVTLEEVYSGNFVEVVRNKPVARQAPGKRKCNCRQEMRTTQLGPGRFQMTQEVVCDECPNVKLVNEERTLEVEIEPGVRDGMEYPFIGEGEPHVDGEPGDLRFRIKVLKHPVFERRGDDLYTNVTISLVEALIGFEMDVAHLDGHKVHVARDKITKPGAKLWKKGEGLPNFDNNNIKGSLIITFDVDFPKEQLTEEQREGIKQLLRQGSVQKAVQKVESVTERKEPVCRARWKFGRCASWKNGCVLSDQGYFFLFYHAPFSPALSLLIPPWA</sequence>
<reference evidence="11" key="2">
    <citation type="submission" date="2025-08" db="UniProtKB">
        <authorList>
            <consortium name="Ensembl"/>
        </authorList>
    </citation>
    <scope>IDENTIFICATION</scope>
    <source>
        <strain evidence="11">Glennie</strain>
    </source>
</reference>
<evidence type="ECO:0000256" key="1">
    <source>
        <dbReference type="ARBA" id="ARBA00022729"/>
    </source>
</evidence>
<keyword evidence="9" id="KW-0472">Membrane</keyword>
<dbReference type="Pfam" id="PF00226">
    <property type="entry name" value="DnaJ"/>
    <property type="match status" value="1"/>
</dbReference>
<feature type="transmembrane region" description="Helical" evidence="9">
    <location>
        <begin position="188"/>
        <end position="207"/>
    </location>
</feature>
<dbReference type="PANTHER" id="PTHR44298">
    <property type="entry name" value="DNAJ HOMOLOG SUBFAMILY B MEMBER 11"/>
    <property type="match status" value="1"/>
</dbReference>
<dbReference type="GO" id="GO:0051082">
    <property type="term" value="F:unfolded protein binding"/>
    <property type="evidence" value="ECO:0000318"/>
    <property type="project" value="GO_Central"/>
</dbReference>